<dbReference type="Pfam" id="PF12833">
    <property type="entry name" value="HTH_18"/>
    <property type="match status" value="1"/>
</dbReference>
<dbReference type="SUPFAM" id="SSF46689">
    <property type="entry name" value="Homeodomain-like"/>
    <property type="match status" value="2"/>
</dbReference>
<evidence type="ECO:0000256" key="1">
    <source>
        <dbReference type="ARBA" id="ARBA00023015"/>
    </source>
</evidence>
<dbReference type="EMBL" id="JBHLTP010000023">
    <property type="protein sequence ID" value="MFC0525878.1"/>
    <property type="molecule type" value="Genomic_DNA"/>
</dbReference>
<dbReference type="InterPro" id="IPR037923">
    <property type="entry name" value="HTH-like"/>
</dbReference>
<organism evidence="5 6">
    <name type="scientific">Pontibacillus salicampi</name>
    <dbReference type="NCBI Taxonomy" id="1449801"/>
    <lineage>
        <taxon>Bacteria</taxon>
        <taxon>Bacillati</taxon>
        <taxon>Bacillota</taxon>
        <taxon>Bacilli</taxon>
        <taxon>Bacillales</taxon>
        <taxon>Bacillaceae</taxon>
        <taxon>Pontibacillus</taxon>
    </lineage>
</organism>
<keyword evidence="6" id="KW-1185">Reference proteome</keyword>
<dbReference type="Gene3D" id="1.10.10.60">
    <property type="entry name" value="Homeodomain-like"/>
    <property type="match status" value="2"/>
</dbReference>
<dbReference type="InterPro" id="IPR018062">
    <property type="entry name" value="HTH_AraC-typ_CS"/>
</dbReference>
<evidence type="ECO:0000256" key="3">
    <source>
        <dbReference type="ARBA" id="ARBA00023163"/>
    </source>
</evidence>
<dbReference type="SUPFAM" id="SSF51215">
    <property type="entry name" value="Regulatory protein AraC"/>
    <property type="match status" value="1"/>
</dbReference>
<accession>A0ABV6LTY5</accession>
<dbReference type="PROSITE" id="PS01124">
    <property type="entry name" value="HTH_ARAC_FAMILY_2"/>
    <property type="match status" value="1"/>
</dbReference>
<protein>
    <submittedName>
        <fullName evidence="5">AraC family transcriptional regulator</fullName>
    </submittedName>
</protein>
<dbReference type="PANTHER" id="PTHR43280">
    <property type="entry name" value="ARAC-FAMILY TRANSCRIPTIONAL REGULATOR"/>
    <property type="match status" value="1"/>
</dbReference>
<evidence type="ECO:0000256" key="2">
    <source>
        <dbReference type="ARBA" id="ARBA00023125"/>
    </source>
</evidence>
<evidence type="ECO:0000313" key="6">
    <source>
        <dbReference type="Proteomes" id="UP001589836"/>
    </source>
</evidence>
<name>A0ABV6LTY5_9BACI</name>
<gene>
    <name evidence="5" type="ORF">ACFFGV_20075</name>
</gene>
<evidence type="ECO:0000313" key="5">
    <source>
        <dbReference type="EMBL" id="MFC0525878.1"/>
    </source>
</evidence>
<feature type="domain" description="HTH araC/xylS-type" evidence="4">
    <location>
        <begin position="187"/>
        <end position="285"/>
    </location>
</feature>
<dbReference type="SMART" id="SM00342">
    <property type="entry name" value="HTH_ARAC"/>
    <property type="match status" value="1"/>
</dbReference>
<dbReference type="InterPro" id="IPR014710">
    <property type="entry name" value="RmlC-like_jellyroll"/>
</dbReference>
<keyword evidence="1" id="KW-0805">Transcription regulation</keyword>
<dbReference type="PROSITE" id="PS00041">
    <property type="entry name" value="HTH_ARAC_FAMILY_1"/>
    <property type="match status" value="1"/>
</dbReference>
<dbReference type="Gene3D" id="2.60.120.10">
    <property type="entry name" value="Jelly Rolls"/>
    <property type="match status" value="1"/>
</dbReference>
<comment type="caution">
    <text evidence="5">The sequence shown here is derived from an EMBL/GenBank/DDBJ whole genome shotgun (WGS) entry which is preliminary data.</text>
</comment>
<dbReference type="PANTHER" id="PTHR43280:SF28">
    <property type="entry name" value="HTH-TYPE TRANSCRIPTIONAL ACTIVATOR RHAS"/>
    <property type="match status" value="1"/>
</dbReference>
<dbReference type="InterPro" id="IPR003313">
    <property type="entry name" value="AraC-bd"/>
</dbReference>
<dbReference type="RefSeq" id="WP_377351667.1">
    <property type="nucleotide sequence ID" value="NZ_JBHLTP010000023.1"/>
</dbReference>
<proteinExistence type="predicted"/>
<dbReference type="Pfam" id="PF02311">
    <property type="entry name" value="AraC_binding"/>
    <property type="match status" value="1"/>
</dbReference>
<dbReference type="InterPro" id="IPR018060">
    <property type="entry name" value="HTH_AraC"/>
</dbReference>
<keyword evidence="3" id="KW-0804">Transcription</keyword>
<sequence length="294" mass="34473">MEDYRVCFDTNQKLAANKFKMGYQLETNKHNWTLHSHKGYEIYFFYEGKANYLIENKVYQIQPGDMLLLNGETIHGVNPEKGVYRRSFINFLPEFLEGTLEPAFYERVKALFNQEGGKLIRWGLEECDRVDTILADMNEEKLREQAGYQAMITSSLVQLLVKIYRKAALYEGRSSEGIWRQRDNHVERTLTYVNTHYMKDMTLDQIAVDLHLNKYYMCHYFKEVTGISVKKYLTKRRMEEAKKLLLTSEQSIESIAFTIGLNGHVQLSRLFKQYNGTTPVTFRKQHGKADPNVT</sequence>
<evidence type="ECO:0000259" key="4">
    <source>
        <dbReference type="PROSITE" id="PS01124"/>
    </source>
</evidence>
<dbReference type="Proteomes" id="UP001589836">
    <property type="component" value="Unassembled WGS sequence"/>
</dbReference>
<dbReference type="InterPro" id="IPR009057">
    <property type="entry name" value="Homeodomain-like_sf"/>
</dbReference>
<keyword evidence="2" id="KW-0238">DNA-binding</keyword>
<reference evidence="5 6" key="1">
    <citation type="submission" date="2024-09" db="EMBL/GenBank/DDBJ databases">
        <authorList>
            <person name="Sun Q."/>
            <person name="Mori K."/>
        </authorList>
    </citation>
    <scope>NUCLEOTIDE SEQUENCE [LARGE SCALE GENOMIC DNA]</scope>
    <source>
        <strain evidence="5 6">NCAIM B.02529</strain>
    </source>
</reference>